<comment type="caution">
    <text evidence="1">The sequence shown here is derived from an EMBL/GenBank/DDBJ whole genome shotgun (WGS) entry which is preliminary data.</text>
</comment>
<evidence type="ECO:0000313" key="2">
    <source>
        <dbReference type="Proteomes" id="UP001234178"/>
    </source>
</evidence>
<protein>
    <submittedName>
        <fullName evidence="1">Uncharacterized protein</fullName>
    </submittedName>
</protein>
<evidence type="ECO:0000313" key="1">
    <source>
        <dbReference type="EMBL" id="KAK4004090.1"/>
    </source>
</evidence>
<reference evidence="1 2" key="1">
    <citation type="journal article" date="2023" name="Nucleic Acids Res.">
        <title>The hologenome of Daphnia magna reveals possible DNA methylation and microbiome-mediated evolution of the host genome.</title>
        <authorList>
            <person name="Chaturvedi A."/>
            <person name="Li X."/>
            <person name="Dhandapani V."/>
            <person name="Marshall H."/>
            <person name="Kissane S."/>
            <person name="Cuenca-Cambronero M."/>
            <person name="Asole G."/>
            <person name="Calvet F."/>
            <person name="Ruiz-Romero M."/>
            <person name="Marangio P."/>
            <person name="Guigo R."/>
            <person name="Rago D."/>
            <person name="Mirbahai L."/>
            <person name="Eastwood N."/>
            <person name="Colbourne J.K."/>
            <person name="Zhou J."/>
            <person name="Mallon E."/>
            <person name="Orsini L."/>
        </authorList>
    </citation>
    <scope>NUCLEOTIDE SEQUENCE [LARGE SCALE GENOMIC DNA]</scope>
    <source>
        <strain evidence="1">LRV0_1</strain>
    </source>
</reference>
<sequence>MAQVKSDHAPTSEVESFDPELAAGIAELLTRMAVEDDVGNQYIDLEELPAALKLQVSQYLTKQQVMDEEKQFQEQLKLKQKAEKLKAQGTSFASLLNKQSDGQIDDLLSSLLQGALADYPSKNNTICIANLENSYVFRSSKII</sequence>
<keyword evidence="2" id="KW-1185">Reference proteome</keyword>
<gene>
    <name evidence="1" type="ORF">OUZ56_005833</name>
</gene>
<dbReference type="Proteomes" id="UP001234178">
    <property type="component" value="Unassembled WGS sequence"/>
</dbReference>
<dbReference type="EMBL" id="JAOYFB010000001">
    <property type="protein sequence ID" value="KAK4004090.1"/>
    <property type="molecule type" value="Genomic_DNA"/>
</dbReference>
<name>A0ABQ9YV97_9CRUS</name>
<organism evidence="1 2">
    <name type="scientific">Daphnia magna</name>
    <dbReference type="NCBI Taxonomy" id="35525"/>
    <lineage>
        <taxon>Eukaryota</taxon>
        <taxon>Metazoa</taxon>
        <taxon>Ecdysozoa</taxon>
        <taxon>Arthropoda</taxon>
        <taxon>Crustacea</taxon>
        <taxon>Branchiopoda</taxon>
        <taxon>Diplostraca</taxon>
        <taxon>Cladocera</taxon>
        <taxon>Anomopoda</taxon>
        <taxon>Daphniidae</taxon>
        <taxon>Daphnia</taxon>
    </lineage>
</organism>
<accession>A0ABQ9YV97</accession>
<proteinExistence type="predicted"/>